<organism evidence="2 3">
    <name type="scientific">Kangiella geojedonensis</name>
    <dbReference type="NCBI Taxonomy" id="914150"/>
    <lineage>
        <taxon>Bacteria</taxon>
        <taxon>Pseudomonadati</taxon>
        <taxon>Pseudomonadota</taxon>
        <taxon>Gammaproteobacteria</taxon>
        <taxon>Kangiellales</taxon>
        <taxon>Kangiellaceae</taxon>
        <taxon>Kangiella</taxon>
    </lineage>
</organism>
<feature type="transmembrane region" description="Helical" evidence="1">
    <location>
        <begin position="34"/>
        <end position="56"/>
    </location>
</feature>
<dbReference type="HOGENOM" id="CLU_180763_0_0_6"/>
<keyword evidence="3" id="KW-1185">Reference proteome</keyword>
<gene>
    <name evidence="2" type="ORF">TQ33_0769</name>
</gene>
<name>A0A0F6RBP3_9GAMM</name>
<proteinExistence type="predicted"/>
<evidence type="ECO:0000256" key="1">
    <source>
        <dbReference type="SAM" id="Phobius"/>
    </source>
</evidence>
<reference evidence="2 3" key="1">
    <citation type="submission" date="2015-02" db="EMBL/GenBank/DDBJ databases">
        <title>Complete genome sequence of Kangiella geojedonensis strain YCS-5T.</title>
        <authorList>
            <person name="Kim K.M."/>
        </authorList>
    </citation>
    <scope>NUCLEOTIDE SEQUENCE [LARGE SCALE GENOMIC DNA]</scope>
    <source>
        <strain evidence="2 3">YCS-5</strain>
    </source>
</reference>
<dbReference type="PATRIC" id="fig|914150.5.peg.781"/>
<evidence type="ECO:0000313" key="2">
    <source>
        <dbReference type="EMBL" id="AKE51743.1"/>
    </source>
</evidence>
<dbReference type="KEGG" id="kge:TQ33_0769"/>
<feature type="transmembrane region" description="Helical" evidence="1">
    <location>
        <begin position="9"/>
        <end position="28"/>
    </location>
</feature>
<evidence type="ECO:0000313" key="3">
    <source>
        <dbReference type="Proteomes" id="UP000034071"/>
    </source>
</evidence>
<dbReference type="RefSeq" id="WP_052735187.1">
    <property type="nucleotide sequence ID" value="NZ_CP010975.1"/>
</dbReference>
<keyword evidence="1" id="KW-0812">Transmembrane</keyword>
<keyword evidence="1" id="KW-0472">Membrane</keyword>
<dbReference type="EMBL" id="CP010975">
    <property type="protein sequence ID" value="AKE51743.1"/>
    <property type="molecule type" value="Genomic_DNA"/>
</dbReference>
<keyword evidence="1" id="KW-1133">Transmembrane helix</keyword>
<sequence>MNINTKRGIFWLGGIGIILSIPLIAMQFTQEVSWSLNDFVVFAGLLAIVGLIYELGIRKLSSSTKRNLVTLFLILAFLLIWAELAVGIFSTLFAGT</sequence>
<dbReference type="OrthoDB" id="9813621at2"/>
<dbReference type="Proteomes" id="UP000034071">
    <property type="component" value="Chromosome"/>
</dbReference>
<accession>A0A0F6RBP3</accession>
<dbReference type="AlphaFoldDB" id="A0A0F6RBP3"/>
<feature type="transmembrane region" description="Helical" evidence="1">
    <location>
        <begin position="68"/>
        <end position="94"/>
    </location>
</feature>
<protein>
    <submittedName>
        <fullName evidence="2">Membrane protein</fullName>
    </submittedName>
</protein>